<dbReference type="SMART" id="SM00545">
    <property type="entry name" value="JmjN"/>
    <property type="match status" value="1"/>
</dbReference>
<dbReference type="PROSITE" id="PS51183">
    <property type="entry name" value="JMJN"/>
    <property type="match status" value="1"/>
</dbReference>
<dbReference type="InterPro" id="IPR003347">
    <property type="entry name" value="JmjC_dom"/>
</dbReference>
<keyword evidence="7" id="KW-1185">Reference proteome</keyword>
<keyword evidence="1" id="KW-0479">Metal-binding</keyword>
<dbReference type="InterPro" id="IPR003349">
    <property type="entry name" value="JmjN"/>
</dbReference>
<dbReference type="SMART" id="SM00558">
    <property type="entry name" value="JmjC"/>
    <property type="match status" value="1"/>
</dbReference>
<feature type="domain" description="JmjN" evidence="4">
    <location>
        <begin position="105"/>
        <end position="146"/>
    </location>
</feature>
<dbReference type="PANTHER" id="PTHR10694">
    <property type="entry name" value="LYSINE-SPECIFIC DEMETHYLASE"/>
    <property type="match status" value="1"/>
</dbReference>
<keyword evidence="6" id="KW-0489">Methyltransferase</keyword>
<dbReference type="AlphaFoldDB" id="A0A5B6UR87"/>
<feature type="compositionally biased region" description="Basic and acidic residues" evidence="3">
    <location>
        <begin position="716"/>
        <end position="726"/>
    </location>
</feature>
<dbReference type="Pfam" id="PF02373">
    <property type="entry name" value="JmjC"/>
    <property type="match status" value="1"/>
</dbReference>
<dbReference type="EMBL" id="SMMG02000009">
    <property type="protein sequence ID" value="KAA3460329.1"/>
    <property type="molecule type" value="Genomic_DNA"/>
</dbReference>
<evidence type="ECO:0000313" key="7">
    <source>
        <dbReference type="Proteomes" id="UP000325315"/>
    </source>
</evidence>
<evidence type="ECO:0000256" key="3">
    <source>
        <dbReference type="SAM" id="MobiDB-lite"/>
    </source>
</evidence>
<dbReference type="GO" id="GO:0032259">
    <property type="term" value="P:methylation"/>
    <property type="evidence" value="ECO:0007669"/>
    <property type="project" value="UniProtKB-KW"/>
</dbReference>
<dbReference type="Pfam" id="PF02375">
    <property type="entry name" value="JmjN"/>
    <property type="match status" value="1"/>
</dbReference>
<dbReference type="GO" id="GO:0005634">
    <property type="term" value="C:nucleus"/>
    <property type="evidence" value="ECO:0007669"/>
    <property type="project" value="TreeGrafter"/>
</dbReference>
<feature type="compositionally biased region" description="Polar residues" evidence="3">
    <location>
        <begin position="756"/>
        <end position="767"/>
    </location>
</feature>
<dbReference type="GO" id="GO:0141052">
    <property type="term" value="F:histone H3 demethylase activity"/>
    <property type="evidence" value="ECO:0007669"/>
    <property type="project" value="UniProtKB-ARBA"/>
</dbReference>
<evidence type="ECO:0000259" key="4">
    <source>
        <dbReference type="PROSITE" id="PS51183"/>
    </source>
</evidence>
<dbReference type="GO" id="GO:0008168">
    <property type="term" value="F:methyltransferase activity"/>
    <property type="evidence" value="ECO:0007669"/>
    <property type="project" value="UniProtKB-KW"/>
</dbReference>
<dbReference type="PROSITE" id="PS51184">
    <property type="entry name" value="JMJC"/>
    <property type="match status" value="1"/>
</dbReference>
<protein>
    <submittedName>
        <fullName evidence="6">Lysine-specific demethylase JMJ706 isoform X2</fullName>
    </submittedName>
</protein>
<dbReference type="Proteomes" id="UP000325315">
    <property type="component" value="Unassembled WGS sequence"/>
</dbReference>
<dbReference type="GO" id="GO:0000785">
    <property type="term" value="C:chromatin"/>
    <property type="evidence" value="ECO:0007669"/>
    <property type="project" value="TreeGrafter"/>
</dbReference>
<comment type="caution">
    <text evidence="6">The sequence shown here is derived from an EMBL/GenBank/DDBJ whole genome shotgun (WGS) entry which is preliminary data.</text>
</comment>
<dbReference type="InterPro" id="IPR004198">
    <property type="entry name" value="Znf_C5HC2"/>
</dbReference>
<dbReference type="Pfam" id="PF02928">
    <property type="entry name" value="zf-C5HC2"/>
    <property type="match status" value="1"/>
</dbReference>
<dbReference type="SUPFAM" id="SSF51197">
    <property type="entry name" value="Clavaminate synthase-like"/>
    <property type="match status" value="1"/>
</dbReference>
<dbReference type="GO" id="GO:0046872">
    <property type="term" value="F:metal ion binding"/>
    <property type="evidence" value="ECO:0007669"/>
    <property type="project" value="UniProtKB-KW"/>
</dbReference>
<keyword evidence="2" id="KW-0408">Iron</keyword>
<dbReference type="PANTHER" id="PTHR10694:SF33">
    <property type="entry name" value="LYSINE-SPECIFIC DEMETHYLASE 5"/>
    <property type="match status" value="1"/>
</dbReference>
<evidence type="ECO:0000256" key="2">
    <source>
        <dbReference type="ARBA" id="ARBA00023004"/>
    </source>
</evidence>
<accession>A0A5B6UR87</accession>
<proteinExistence type="predicted"/>
<evidence type="ECO:0000256" key="1">
    <source>
        <dbReference type="ARBA" id="ARBA00022723"/>
    </source>
</evidence>
<evidence type="ECO:0000259" key="5">
    <source>
        <dbReference type="PROSITE" id="PS51184"/>
    </source>
</evidence>
<evidence type="ECO:0000313" key="6">
    <source>
        <dbReference type="EMBL" id="KAA3460329.1"/>
    </source>
</evidence>
<keyword evidence="6" id="KW-0808">Transferase</keyword>
<reference evidence="7" key="1">
    <citation type="journal article" date="2019" name="Plant Biotechnol. J.">
        <title>Genome sequencing of the Australian wild diploid species Gossypium australe highlights disease resistance and delayed gland morphogenesis.</title>
        <authorList>
            <person name="Cai Y."/>
            <person name="Cai X."/>
            <person name="Wang Q."/>
            <person name="Wang P."/>
            <person name="Zhang Y."/>
            <person name="Cai C."/>
            <person name="Xu Y."/>
            <person name="Wang K."/>
            <person name="Zhou Z."/>
            <person name="Wang C."/>
            <person name="Geng S."/>
            <person name="Li B."/>
            <person name="Dong Q."/>
            <person name="Hou Y."/>
            <person name="Wang H."/>
            <person name="Ai P."/>
            <person name="Liu Z."/>
            <person name="Yi F."/>
            <person name="Sun M."/>
            <person name="An G."/>
            <person name="Cheng J."/>
            <person name="Zhang Y."/>
            <person name="Shi Q."/>
            <person name="Xie Y."/>
            <person name="Shi X."/>
            <person name="Chang Y."/>
            <person name="Huang F."/>
            <person name="Chen Y."/>
            <person name="Hong S."/>
            <person name="Mi L."/>
            <person name="Sun Q."/>
            <person name="Zhang L."/>
            <person name="Zhou B."/>
            <person name="Peng R."/>
            <person name="Zhang X."/>
            <person name="Liu F."/>
        </authorList>
    </citation>
    <scope>NUCLEOTIDE SEQUENCE [LARGE SCALE GENOMIC DNA]</scope>
    <source>
        <strain evidence="7">cv. PA1801</strain>
    </source>
</reference>
<dbReference type="GO" id="GO:0006355">
    <property type="term" value="P:regulation of DNA-templated transcription"/>
    <property type="evidence" value="ECO:0007669"/>
    <property type="project" value="UniProtKB-ARBA"/>
</dbReference>
<feature type="domain" description="JmjC" evidence="5">
    <location>
        <begin position="171"/>
        <end position="341"/>
    </location>
</feature>
<sequence>MAKIVEGRVRLSKEVKNGLEFLKHKRPQQIKSESSSGTSYLINMMARSGGDALRISASCGMRLQGNAGSFSRSNNASCENDVFSKHKVDKFDTSGLEWTEKIPECPVYCPTKEEFEDPLVYLQKIAPEASRYGICKIVSPLVATVPAGVVLMKEKVGFKFTTRVQPFRLAEWDTDDKRLSRLPKSTLRLLETSIPGVTDPMLYIGMLFSMFAWHVEDHYLYSINYHHCGASKTWYGIPGHAASKFEKVVKEHVYTNDILSTDGEDGAFDVLLGKTTLFPPSILLKHDVSVYKAVQKPGEFVITFPSAYHAGFSHGFNCGEAVNFAIGDWFPLGAIASLRYAHLNRAPLLPHEELLCKEAMLLYTSLELEDLDYSLADFAAHHCIKVSFVKLMRFLHRARWSVMKSRACTSISPNYYRTIVCTLCKRDCYVAFINCSCNGHPVCLRHGSLSQILPCFDIRSLHLPCGSYRYLFLRDDVAEMEAAAKKFEQDDAISKEIEQQVENEHVSSMNHGKFQPELIDAFSTFATSSLCTNLEQVEFSPKTVQRVANQVSLNGERFPEEVSENTYELSVSCLSREDHRSIHQDNVHDPVSRSIVDENSDSSDSPIFRVKRPFLKVEKRFGNDTISSKNSEHQGFKRLKKLQHEGRCGRPVAYESECCRNDEPNRNTNCSSDSKEALENAVKDRLGRGTLPIPISIKYKKMGSEAGMSSRRREHHRNDRFQQELGKRKRDSPSEIGPKRLKVRGPSPIHLGSESRLASKTGANCTS</sequence>
<organism evidence="6 7">
    <name type="scientific">Gossypium australe</name>
    <dbReference type="NCBI Taxonomy" id="47621"/>
    <lineage>
        <taxon>Eukaryota</taxon>
        <taxon>Viridiplantae</taxon>
        <taxon>Streptophyta</taxon>
        <taxon>Embryophyta</taxon>
        <taxon>Tracheophyta</taxon>
        <taxon>Spermatophyta</taxon>
        <taxon>Magnoliopsida</taxon>
        <taxon>eudicotyledons</taxon>
        <taxon>Gunneridae</taxon>
        <taxon>Pentapetalae</taxon>
        <taxon>rosids</taxon>
        <taxon>malvids</taxon>
        <taxon>Malvales</taxon>
        <taxon>Malvaceae</taxon>
        <taxon>Malvoideae</taxon>
        <taxon>Gossypium</taxon>
    </lineage>
</organism>
<gene>
    <name evidence="6" type="ORF">EPI10_027007</name>
</gene>
<feature type="region of interest" description="Disordered" evidence="3">
    <location>
        <begin position="703"/>
        <end position="767"/>
    </location>
</feature>
<dbReference type="Gene3D" id="2.60.120.650">
    <property type="entry name" value="Cupin"/>
    <property type="match status" value="2"/>
</dbReference>
<dbReference type="OrthoDB" id="1678912at2759"/>
<name>A0A5B6UR87_9ROSI</name>